<comment type="caution">
    <text evidence="3">The sequence shown here is derived from an EMBL/GenBank/DDBJ whole genome shotgun (WGS) entry which is preliminary data.</text>
</comment>
<dbReference type="Proteomes" id="UP001597119">
    <property type="component" value="Unassembled WGS sequence"/>
</dbReference>
<evidence type="ECO:0000256" key="2">
    <source>
        <dbReference type="SAM" id="MobiDB-lite"/>
    </source>
</evidence>
<dbReference type="Pfam" id="PF26032">
    <property type="entry name" value="DUF8008"/>
    <property type="match status" value="1"/>
</dbReference>
<evidence type="ECO:0000256" key="1">
    <source>
        <dbReference type="SAM" id="Coils"/>
    </source>
</evidence>
<feature type="coiled-coil region" evidence="1">
    <location>
        <begin position="36"/>
        <end position="97"/>
    </location>
</feature>
<reference evidence="3 4" key="1">
    <citation type="journal article" date="2019" name="Int. J. Syst. Evol. Microbiol.">
        <title>The Global Catalogue of Microorganisms (GCM) 10K type strain sequencing project: providing services to taxonomists for standard genome sequencing and annotation.</title>
        <authorList>
            <consortium name="The Broad Institute Genomics Platform"/>
            <consortium name="The Broad Institute Genome Sequencing Center for Infectious Disease"/>
            <person name="Wu L."/>
            <person name="Ma J."/>
        </authorList>
    </citation>
    <scope>NUCLEOTIDE SEQUENCE [LARGE SCALE GENOMIC DNA]</scope>
    <source>
        <strain evidence="3 4">CGMCC 1.12125</strain>
    </source>
</reference>
<feature type="region of interest" description="Disordered" evidence="2">
    <location>
        <begin position="1"/>
        <end position="22"/>
    </location>
</feature>
<evidence type="ECO:0000313" key="4">
    <source>
        <dbReference type="Proteomes" id="UP001597119"/>
    </source>
</evidence>
<feature type="region of interest" description="Disordered" evidence="2">
    <location>
        <begin position="332"/>
        <end position="354"/>
    </location>
</feature>
<dbReference type="RefSeq" id="WP_379814525.1">
    <property type="nucleotide sequence ID" value="NZ_JBHUDJ010000007.1"/>
</dbReference>
<organism evidence="3 4">
    <name type="scientific">Halorientalis brevis</name>
    <dbReference type="NCBI Taxonomy" id="1126241"/>
    <lineage>
        <taxon>Archaea</taxon>
        <taxon>Methanobacteriati</taxon>
        <taxon>Methanobacteriota</taxon>
        <taxon>Stenosarchaea group</taxon>
        <taxon>Halobacteria</taxon>
        <taxon>Halobacteriales</taxon>
        <taxon>Haloarculaceae</taxon>
        <taxon>Halorientalis</taxon>
    </lineage>
</organism>
<proteinExistence type="predicted"/>
<dbReference type="InterPro" id="IPR058321">
    <property type="entry name" value="DUF8008"/>
</dbReference>
<keyword evidence="1" id="KW-0175">Coiled coil</keyword>
<sequence>MTDTSPTTETDRATTTRETIATALDDDTTDAVASLVENLCDRIETLETRVTELEADQPTPPSDTATDESIADLRAENQRLRERIADLEARLDEQATLSWDSDDLQDATLTSTSGVEIPFGRIINAKVSEQDLDEHLADSTLTSAVAELQSRELEKDGHLQYDTVTEHVELLDVDGDRLERFEGDDGETWVRLPDAEDPLERSGTSALATADLLPIQQLARMNEEMLANATSRRADYLAAKAWAERGTKSKSSLWSAGCRSVSEYVDASDLRVWIKANHQRPDEDMSYENAKKLAGKTLERIRELAKSRVYIEKRDRRKDGLQYKERRLIVPTDAEIPGEKATQDDAPGTTEVTG</sequence>
<evidence type="ECO:0000313" key="3">
    <source>
        <dbReference type="EMBL" id="MFD1588044.1"/>
    </source>
</evidence>
<name>A0ABD6CDW3_9EURY</name>
<keyword evidence="4" id="KW-1185">Reference proteome</keyword>
<dbReference type="AlphaFoldDB" id="A0ABD6CDW3"/>
<gene>
    <name evidence="3" type="ORF">ACFR9U_13755</name>
</gene>
<accession>A0ABD6CDW3</accession>
<dbReference type="EMBL" id="JBHUDJ010000007">
    <property type="protein sequence ID" value="MFD1588044.1"/>
    <property type="molecule type" value="Genomic_DNA"/>
</dbReference>
<protein>
    <recommendedName>
        <fullName evidence="5">Transposase</fullName>
    </recommendedName>
</protein>
<evidence type="ECO:0008006" key="5">
    <source>
        <dbReference type="Google" id="ProtNLM"/>
    </source>
</evidence>